<dbReference type="PIRSF" id="PIRSF000390">
    <property type="entry name" value="PLP_StrS"/>
    <property type="match status" value="1"/>
</dbReference>
<keyword evidence="3" id="KW-0032">Aminotransferase</keyword>
<dbReference type="EMBL" id="JAHXZN010000001">
    <property type="protein sequence ID" value="MBW6529894.1"/>
    <property type="molecule type" value="Genomic_DNA"/>
</dbReference>
<evidence type="ECO:0000256" key="1">
    <source>
        <dbReference type="ARBA" id="ARBA00037999"/>
    </source>
</evidence>
<dbReference type="CDD" id="cd00616">
    <property type="entry name" value="AHBA_syn"/>
    <property type="match status" value="1"/>
</dbReference>
<dbReference type="SUPFAM" id="SSF53383">
    <property type="entry name" value="PLP-dependent transferases"/>
    <property type="match status" value="1"/>
</dbReference>
<dbReference type="InterPro" id="IPR015424">
    <property type="entry name" value="PyrdxlP-dep_Trfase"/>
</dbReference>
<keyword evidence="4" id="KW-1185">Reference proteome</keyword>
<dbReference type="Gene3D" id="3.90.1150.10">
    <property type="entry name" value="Aspartate Aminotransferase, domain 1"/>
    <property type="match status" value="1"/>
</dbReference>
<proteinExistence type="inferred from homology"/>
<reference evidence="3 4" key="1">
    <citation type="submission" date="2021-07" db="EMBL/GenBank/DDBJ databases">
        <title>Sphingomonas sp.</title>
        <authorList>
            <person name="Feng G."/>
            <person name="Li J."/>
            <person name="Pan M."/>
        </authorList>
    </citation>
    <scope>NUCLEOTIDE SEQUENCE [LARGE SCALE GENOMIC DNA]</scope>
    <source>
        <strain evidence="3 4">RRHST34</strain>
    </source>
</reference>
<accession>A0ABS7BKE0</accession>
<gene>
    <name evidence="3" type="ORF">KZ820_04035</name>
</gene>
<dbReference type="GO" id="GO:0008483">
    <property type="term" value="F:transaminase activity"/>
    <property type="evidence" value="ECO:0007669"/>
    <property type="project" value="UniProtKB-KW"/>
</dbReference>
<comment type="similarity">
    <text evidence="1 2">Belongs to the DegT/DnrJ/EryC1 family.</text>
</comment>
<dbReference type="Gene3D" id="3.40.640.10">
    <property type="entry name" value="Type I PLP-dependent aspartate aminotransferase-like (Major domain)"/>
    <property type="match status" value="1"/>
</dbReference>
<dbReference type="Pfam" id="PF01041">
    <property type="entry name" value="DegT_DnrJ_EryC1"/>
    <property type="match status" value="1"/>
</dbReference>
<protein>
    <submittedName>
        <fullName evidence="3">DegT/DnrJ/EryC1/StrS aminotransferase family protein</fullName>
    </submittedName>
</protein>
<dbReference type="PANTHER" id="PTHR30244:SF34">
    <property type="entry name" value="DTDP-4-AMINO-4,6-DIDEOXYGALACTOSE TRANSAMINASE"/>
    <property type="match status" value="1"/>
</dbReference>
<name>A0ABS7BKE0_9SPHN</name>
<organism evidence="3 4">
    <name type="scientific">Sphingomonas citri</name>
    <dbReference type="NCBI Taxonomy" id="2862499"/>
    <lineage>
        <taxon>Bacteria</taxon>
        <taxon>Pseudomonadati</taxon>
        <taxon>Pseudomonadota</taxon>
        <taxon>Alphaproteobacteria</taxon>
        <taxon>Sphingomonadales</taxon>
        <taxon>Sphingomonadaceae</taxon>
        <taxon>Sphingomonas</taxon>
    </lineage>
</organism>
<dbReference type="RefSeq" id="WP_219747354.1">
    <property type="nucleotide sequence ID" value="NZ_JAHXZN010000001.1"/>
</dbReference>
<keyword evidence="3" id="KW-0808">Transferase</keyword>
<dbReference type="InterPro" id="IPR015421">
    <property type="entry name" value="PyrdxlP-dep_Trfase_major"/>
</dbReference>
<evidence type="ECO:0000313" key="4">
    <source>
        <dbReference type="Proteomes" id="UP000759103"/>
    </source>
</evidence>
<sequence>MSAGLHQAAAASAALLHAVPAPIASRWPRYEADEIAAVEGVLRSGKVNALHHGTHNALLQDGFAALCAMPHAIALANGTLALELALYALNVGVGDEVIVPARSFVASASCVVTRGATPVFADVDPDTQALSAETIAAQLTRRTKAIIVVHLGGRPADMAPIVALARAQGLLLIEDCAQAHGATIDGRAVGGFGDAAAFSFCTDKIMSTGGEGGLLLLRDEAAWRRAWSMKDHGKDAREIGGGGGATGFRWLHHEVGSNYRLTEMQAAIGVAQLAKLPAWLAARRRNAAAILDPLRGLDAVRLVEPPAGVGHAYYKFYAFVRPETLAPGWTRDRIVAEAIARGVPCLTGSCPEIYRERAFVERGLGRDTPLPVAKLLGETSLMLPVDPTLDEEECRYMGETLRAIGLEAMGRTHG</sequence>
<keyword evidence="2" id="KW-0663">Pyridoxal phosphate</keyword>
<comment type="caution">
    <text evidence="3">The sequence shown here is derived from an EMBL/GenBank/DDBJ whole genome shotgun (WGS) entry which is preliminary data.</text>
</comment>
<dbReference type="PANTHER" id="PTHR30244">
    <property type="entry name" value="TRANSAMINASE"/>
    <property type="match status" value="1"/>
</dbReference>
<evidence type="ECO:0000256" key="2">
    <source>
        <dbReference type="RuleBase" id="RU004508"/>
    </source>
</evidence>
<dbReference type="InterPro" id="IPR015422">
    <property type="entry name" value="PyrdxlP-dep_Trfase_small"/>
</dbReference>
<dbReference type="Proteomes" id="UP000759103">
    <property type="component" value="Unassembled WGS sequence"/>
</dbReference>
<dbReference type="InterPro" id="IPR000653">
    <property type="entry name" value="DegT/StrS_aminotransferase"/>
</dbReference>
<evidence type="ECO:0000313" key="3">
    <source>
        <dbReference type="EMBL" id="MBW6529894.1"/>
    </source>
</evidence>